<keyword evidence="5" id="KW-1185">Reference proteome</keyword>
<evidence type="ECO:0000256" key="1">
    <source>
        <dbReference type="ARBA" id="ARBA00008876"/>
    </source>
</evidence>
<gene>
    <name evidence="4" type="ORF">H8S02_10460</name>
</gene>
<dbReference type="InterPro" id="IPR036660">
    <property type="entry name" value="Fe-S_hydroAse_TtdB_cat_sf"/>
</dbReference>
<dbReference type="EMBL" id="JACOPK010000010">
    <property type="protein sequence ID" value="MBC5696361.1"/>
    <property type="molecule type" value="Genomic_DNA"/>
</dbReference>
<name>A0ABR7GPX1_9FIRM</name>
<sequence>MAHYDLKTEELKKMAPRLRAGDTVSLTGIVYTARDAAHKKIVAAMDADEKLPFDLDGAAIYYAGPTPAKPGQVIGSVGPTTSGRMDPFAPRLLDAGLSCMIGKGVRNQNVQDAMERNGAVYMVAIGGAGAAKAASIKKVEVIAYDELGCESVKRLTVENFSAIVSQDSVGGNLYTEGVAKYKKQA</sequence>
<evidence type="ECO:0000259" key="3">
    <source>
        <dbReference type="Pfam" id="PF05683"/>
    </source>
</evidence>
<dbReference type="RefSeq" id="WP_186970474.1">
    <property type="nucleotide sequence ID" value="NZ_JACOPK010000010.1"/>
</dbReference>
<accession>A0ABR7GPX1</accession>
<dbReference type="PANTHER" id="PTHR43351">
    <property type="entry name" value="L(+)-TARTRATE DEHYDRATASE SUBUNIT BETA"/>
    <property type="match status" value="1"/>
</dbReference>
<dbReference type="NCBIfam" id="TIGR00723">
    <property type="entry name" value="ttdB_fumA_fumB"/>
    <property type="match status" value="1"/>
</dbReference>
<protein>
    <submittedName>
        <fullName evidence="4">Fumarate hydratase C-terminal domain-containing protein</fullName>
    </submittedName>
</protein>
<dbReference type="SUPFAM" id="SSF117457">
    <property type="entry name" value="FumA C-terminal domain-like"/>
    <property type="match status" value="1"/>
</dbReference>
<dbReference type="Gene3D" id="3.20.130.10">
    <property type="entry name" value="Fe-S hydro-lyase, tartrate dehydratase beta-type, catalytic domain"/>
    <property type="match status" value="1"/>
</dbReference>
<organism evidence="4 5">
    <name type="scientific">Agathobaculum hominis</name>
    <dbReference type="NCBI Taxonomy" id="2763014"/>
    <lineage>
        <taxon>Bacteria</taxon>
        <taxon>Bacillati</taxon>
        <taxon>Bacillota</taxon>
        <taxon>Clostridia</taxon>
        <taxon>Eubacteriales</taxon>
        <taxon>Butyricicoccaceae</taxon>
        <taxon>Agathobaculum</taxon>
    </lineage>
</organism>
<reference evidence="4 5" key="1">
    <citation type="submission" date="2020-08" db="EMBL/GenBank/DDBJ databases">
        <title>Genome public.</title>
        <authorList>
            <person name="Liu C."/>
            <person name="Sun Q."/>
        </authorList>
    </citation>
    <scope>NUCLEOTIDE SEQUENCE [LARGE SCALE GENOMIC DNA]</scope>
    <source>
        <strain evidence="4 5">M2</strain>
    </source>
</reference>
<evidence type="ECO:0000313" key="5">
    <source>
        <dbReference type="Proteomes" id="UP000641741"/>
    </source>
</evidence>
<dbReference type="PANTHER" id="PTHR43351:SF2">
    <property type="entry name" value="L(+)-TARTRATE DEHYDRATASE SUBUNIT BETA-RELATED"/>
    <property type="match status" value="1"/>
</dbReference>
<proteinExistence type="inferred from homology"/>
<feature type="domain" description="Fe-S hydro-lyase tartrate dehydratase beta-type catalytic" evidence="3">
    <location>
        <begin position="4"/>
        <end position="176"/>
    </location>
</feature>
<dbReference type="Pfam" id="PF05683">
    <property type="entry name" value="Fumerase_C"/>
    <property type="match status" value="1"/>
</dbReference>
<evidence type="ECO:0000256" key="2">
    <source>
        <dbReference type="ARBA" id="ARBA00023239"/>
    </source>
</evidence>
<evidence type="ECO:0000313" key="4">
    <source>
        <dbReference type="EMBL" id="MBC5696361.1"/>
    </source>
</evidence>
<dbReference type="Proteomes" id="UP000641741">
    <property type="component" value="Unassembled WGS sequence"/>
</dbReference>
<keyword evidence="2" id="KW-0456">Lyase</keyword>
<comment type="caution">
    <text evidence="4">The sequence shown here is derived from an EMBL/GenBank/DDBJ whole genome shotgun (WGS) entry which is preliminary data.</text>
</comment>
<comment type="similarity">
    <text evidence="1">Belongs to the class-I fumarase family.</text>
</comment>
<dbReference type="InterPro" id="IPR004647">
    <property type="entry name" value="Fe-S_hydro-lyase_TtdB-typ_cat"/>
</dbReference>